<dbReference type="PROSITE" id="PS51318">
    <property type="entry name" value="TAT"/>
    <property type="match status" value="1"/>
</dbReference>
<dbReference type="InterPro" id="IPR011059">
    <property type="entry name" value="Metal-dep_hydrolase_composite"/>
</dbReference>
<reference evidence="3 4" key="1">
    <citation type="journal article" date="2015" name="Antonie Van Leeuwenhoek">
        <title>Streptomyces klenkii sp. nov., isolated from deep marine sediment.</title>
        <authorList>
            <person name="Veyisoglu A."/>
            <person name="Sahin N."/>
        </authorList>
    </citation>
    <scope>NUCLEOTIDE SEQUENCE [LARGE SCALE GENOMIC DNA]</scope>
    <source>
        <strain evidence="3 4">KCTC 29202</strain>
    </source>
</reference>
<gene>
    <name evidence="3" type="ORF">D7231_29285</name>
</gene>
<dbReference type="Gene3D" id="2.120.10.30">
    <property type="entry name" value="TolB, C-terminal domain"/>
    <property type="match status" value="3"/>
</dbReference>
<dbReference type="Gene3D" id="2.30.40.10">
    <property type="entry name" value="Urease, subunit C, domain 1"/>
    <property type="match status" value="1"/>
</dbReference>
<keyword evidence="3" id="KW-0378">Hydrolase</keyword>
<dbReference type="InterPro" id="IPR006680">
    <property type="entry name" value="Amidohydro-rel"/>
</dbReference>
<dbReference type="Pfam" id="PF07676">
    <property type="entry name" value="PD40"/>
    <property type="match status" value="4"/>
</dbReference>
<dbReference type="InterPro" id="IPR011042">
    <property type="entry name" value="6-blade_b-propeller_TolB-like"/>
</dbReference>
<evidence type="ECO:0000313" key="3">
    <source>
        <dbReference type="EMBL" id="RKN64270.1"/>
    </source>
</evidence>
<organism evidence="3 4">
    <name type="scientific">Streptomyces klenkii</name>
    <dbReference type="NCBI Taxonomy" id="1420899"/>
    <lineage>
        <taxon>Bacteria</taxon>
        <taxon>Bacillati</taxon>
        <taxon>Actinomycetota</taxon>
        <taxon>Actinomycetes</taxon>
        <taxon>Kitasatosporales</taxon>
        <taxon>Streptomycetaceae</taxon>
        <taxon>Streptomyces</taxon>
    </lineage>
</organism>
<comment type="caution">
    <text evidence="3">The sequence shown here is derived from an EMBL/GenBank/DDBJ whole genome shotgun (WGS) entry which is preliminary data.</text>
</comment>
<dbReference type="InterPro" id="IPR006311">
    <property type="entry name" value="TAT_signal"/>
</dbReference>
<proteinExistence type="predicted"/>
<accession>A0A3B0AUL4</accession>
<protein>
    <submittedName>
        <fullName evidence="3">Amidohydrolase</fullName>
    </submittedName>
</protein>
<dbReference type="GO" id="GO:0016810">
    <property type="term" value="F:hydrolase activity, acting on carbon-nitrogen (but not peptide) bonds"/>
    <property type="evidence" value="ECO:0007669"/>
    <property type="project" value="InterPro"/>
</dbReference>
<dbReference type="Gene3D" id="1.20.58.520">
    <property type="entry name" value="Amidohydrolase"/>
    <property type="match status" value="1"/>
</dbReference>
<dbReference type="InterPro" id="IPR011044">
    <property type="entry name" value="Quino_amine_DH_bsu"/>
</dbReference>
<name>A0A3B0AUL4_9ACTN</name>
<dbReference type="SUPFAM" id="SSF51556">
    <property type="entry name" value="Metallo-dependent hydrolases"/>
    <property type="match status" value="1"/>
</dbReference>
<dbReference type="InterPro" id="IPR011659">
    <property type="entry name" value="WD40"/>
</dbReference>
<dbReference type="Gene3D" id="3.30.110.90">
    <property type="entry name" value="Amidohydrolase"/>
    <property type="match status" value="1"/>
</dbReference>
<feature type="domain" description="Amidohydrolase-related" evidence="2">
    <location>
        <begin position="974"/>
        <end position="1062"/>
    </location>
</feature>
<dbReference type="Gene3D" id="3.40.50.10910">
    <property type="entry name" value="Amidohydrolase"/>
    <property type="match status" value="1"/>
</dbReference>
<dbReference type="InterPro" id="IPR051781">
    <property type="entry name" value="Metallo-dep_Hydrolase"/>
</dbReference>
<feature type="region of interest" description="Disordered" evidence="1">
    <location>
        <begin position="13"/>
        <end position="62"/>
    </location>
</feature>
<dbReference type="SUPFAM" id="SSF82171">
    <property type="entry name" value="DPP6 N-terminal domain-like"/>
    <property type="match status" value="1"/>
</dbReference>
<evidence type="ECO:0000256" key="1">
    <source>
        <dbReference type="SAM" id="MobiDB-lite"/>
    </source>
</evidence>
<evidence type="ECO:0000259" key="2">
    <source>
        <dbReference type="Pfam" id="PF01979"/>
    </source>
</evidence>
<evidence type="ECO:0000313" key="4">
    <source>
        <dbReference type="Proteomes" id="UP000270343"/>
    </source>
</evidence>
<dbReference type="InterPro" id="IPR032466">
    <property type="entry name" value="Metal_Hydrolase"/>
</dbReference>
<keyword evidence="4" id="KW-1185">Reference proteome</keyword>
<dbReference type="OrthoDB" id="9808778at2"/>
<sequence length="1119" mass="117931">MSRLGHLFDIYRPSPLSRGIDRPPGPRGTIGPSDVARDARNSPAPGGQLATSDAPETPSSALSRRRFLQAAAGTAAAAGVVGALPGAVAAAASAPSGALSFTAATNGAASLAPAGDRLVAEVQNVLWSVPRKGGEAVAITPADLEPTRPVHSPDGRQLAVCAYRGGGFHIWTLRPDGSGLRQVTDGPWDDRGPAWSPDGTRIAFASERGGDPVAGSPYRVWVVDVRTGALTRVTGVSGQEGPLQDGAWEDFDPVWSPDGARLLFVRGRLAGSALDARTVASVPADGHGPVRTEHTEAAAGQIMTPAVAPDGRLAYLRTTPAPGAGCTLVVDGAPVAVDGDVEPVPPRWTASGELLLTVSGAFRVLRPQAPRDAEAVPFAGRLTVPRPRYRTKRYDFDAGGVHAVRSLHFPALSPDGRRVAFGALNALWVADVAGGRPPRRVVKADPARYPFGPVWSPDGRSLVYAGDSGGLLAARRHDLASGADTVLAEGGRAYPVLSPDGRRLAALDLAGNLVVRDLAADEDRVLAAALGGGGLPGRPSWSPDGRYVALCDRNRLNQRFREGYNLIRVIDTAGGAARLHALAPHVSLSDRYGSGPVWSPDGRHMAVIAESALWLLPVRPDGTPDGEPRRLTDEAAEDPSWAADSRTLLYLSAGRLRLLDVHGGGAARTVRVPLDYRRPVPADTVVHAGRLWDGTGDTVREDVDLVIRDGRIAAVEPHRARRAAARSVDASSGTVVPGLWDTHTHPYQNTYGGRQTALQLAYGITTAVSFGGGAHEQARIREAVAAGELAGPRLLATGELLDGARVAYSMGRAHRTREGLRRSLSRAEALDWDFVKTYVRAPGWLMEEAARFAHDRLGVRSGSHLLSPGVQLGQDLTTHLQATQRLEFGHATTASGRAYQDVEEIYTRGGFHLVATMFTSVPLLGEAPALARDPRVTRMMPPWDVEVVRRTAAAPPTADQLATLEREAGVYRRVLAGGGLVALGTDAPLVPVGLSLHLGLRALHRYGLTPAQALRTATVLPARVFGADRDLGTLEPGKLADVTVVDGDPFTDFDALVRTVSVLRGGVRFDQAGLVDAYEAAGTAGAPPAPHGVRAAEAWLAVSRQLRRDSCCDMEPHGG</sequence>
<dbReference type="PANTHER" id="PTHR43135">
    <property type="entry name" value="ALPHA-D-RIBOSE 1-METHYLPHOSPHONATE 5-TRIPHOSPHATE DIPHOSPHATASE"/>
    <property type="match status" value="1"/>
</dbReference>
<dbReference type="AlphaFoldDB" id="A0A3B0AUL4"/>
<dbReference type="Proteomes" id="UP000270343">
    <property type="component" value="Unassembled WGS sequence"/>
</dbReference>
<dbReference type="PANTHER" id="PTHR43135:SF3">
    <property type="entry name" value="ALPHA-D-RIBOSE 1-METHYLPHOSPHONATE 5-TRIPHOSPHATE DIPHOSPHATASE"/>
    <property type="match status" value="1"/>
</dbReference>
<dbReference type="SUPFAM" id="SSF50969">
    <property type="entry name" value="YVTN repeat-like/Quinoprotein amine dehydrogenase"/>
    <property type="match status" value="1"/>
</dbReference>
<dbReference type="Pfam" id="PF01979">
    <property type="entry name" value="Amidohydro_1"/>
    <property type="match status" value="1"/>
</dbReference>
<dbReference type="SUPFAM" id="SSF51338">
    <property type="entry name" value="Composite domain of metallo-dependent hydrolases"/>
    <property type="match status" value="1"/>
</dbReference>
<dbReference type="EMBL" id="RBAM01000016">
    <property type="protein sequence ID" value="RKN64270.1"/>
    <property type="molecule type" value="Genomic_DNA"/>
</dbReference>